<name>A0A1X7NM90_9MICO</name>
<protein>
    <submittedName>
        <fullName evidence="9">Carbohydrate ABC transporter membrane protein 2, CUT1 family</fullName>
    </submittedName>
</protein>
<evidence type="ECO:0000256" key="5">
    <source>
        <dbReference type="ARBA" id="ARBA00022989"/>
    </source>
</evidence>
<evidence type="ECO:0000256" key="4">
    <source>
        <dbReference type="ARBA" id="ARBA00022692"/>
    </source>
</evidence>
<evidence type="ECO:0000256" key="7">
    <source>
        <dbReference type="RuleBase" id="RU363032"/>
    </source>
</evidence>
<dbReference type="SUPFAM" id="SSF161098">
    <property type="entry name" value="MetI-like"/>
    <property type="match status" value="1"/>
</dbReference>
<gene>
    <name evidence="9" type="ORF">SAMN06295885_1457</name>
</gene>
<keyword evidence="5 7" id="KW-1133">Transmembrane helix</keyword>
<dbReference type="GO" id="GO:0005886">
    <property type="term" value="C:plasma membrane"/>
    <property type="evidence" value="ECO:0007669"/>
    <property type="project" value="UniProtKB-SubCell"/>
</dbReference>
<feature type="transmembrane region" description="Helical" evidence="7">
    <location>
        <begin position="158"/>
        <end position="181"/>
    </location>
</feature>
<dbReference type="InterPro" id="IPR035906">
    <property type="entry name" value="MetI-like_sf"/>
</dbReference>
<evidence type="ECO:0000256" key="1">
    <source>
        <dbReference type="ARBA" id="ARBA00004651"/>
    </source>
</evidence>
<dbReference type="STRING" id="1891671.SAMN06295885_1457"/>
<feature type="transmembrane region" description="Helical" evidence="7">
    <location>
        <begin position="127"/>
        <end position="146"/>
    </location>
</feature>
<feature type="transmembrane region" description="Helical" evidence="7">
    <location>
        <begin position="65"/>
        <end position="87"/>
    </location>
</feature>
<dbReference type="Gene3D" id="1.10.3720.10">
    <property type="entry name" value="MetI-like"/>
    <property type="match status" value="1"/>
</dbReference>
<dbReference type="GO" id="GO:0055085">
    <property type="term" value="P:transmembrane transport"/>
    <property type="evidence" value="ECO:0007669"/>
    <property type="project" value="InterPro"/>
</dbReference>
<keyword evidence="10" id="KW-1185">Reference proteome</keyword>
<feature type="transmembrane region" description="Helical" evidence="7">
    <location>
        <begin position="260"/>
        <end position="281"/>
    </location>
</feature>
<evidence type="ECO:0000313" key="10">
    <source>
        <dbReference type="Proteomes" id="UP000193711"/>
    </source>
</evidence>
<accession>A0A1X7NM90</accession>
<comment type="subcellular location">
    <subcellularLocation>
        <location evidence="1 7">Cell membrane</location>
        <topology evidence="1 7">Multi-pass membrane protein</topology>
    </subcellularLocation>
</comment>
<keyword evidence="2 7" id="KW-0813">Transport</keyword>
<feature type="transmembrane region" description="Helical" evidence="7">
    <location>
        <begin position="29"/>
        <end position="53"/>
    </location>
</feature>
<feature type="domain" description="ABC transmembrane type-1" evidence="8">
    <location>
        <begin position="90"/>
        <end position="281"/>
    </location>
</feature>
<proteinExistence type="inferred from homology"/>
<dbReference type="Pfam" id="PF00528">
    <property type="entry name" value="BPD_transp_1"/>
    <property type="match status" value="1"/>
</dbReference>
<evidence type="ECO:0000256" key="3">
    <source>
        <dbReference type="ARBA" id="ARBA00022475"/>
    </source>
</evidence>
<evidence type="ECO:0000256" key="2">
    <source>
        <dbReference type="ARBA" id="ARBA00022448"/>
    </source>
</evidence>
<organism evidence="9 10">
    <name type="scientific">Rathayibacter oskolensis</name>
    <dbReference type="NCBI Taxonomy" id="1891671"/>
    <lineage>
        <taxon>Bacteria</taxon>
        <taxon>Bacillati</taxon>
        <taxon>Actinomycetota</taxon>
        <taxon>Actinomycetes</taxon>
        <taxon>Micrococcales</taxon>
        <taxon>Microbacteriaceae</taxon>
        <taxon>Rathayibacter</taxon>
    </lineage>
</organism>
<sequence>MAVIAPIIPAGPDAAPAASSRPRRVKGSWIFHAVMAPIAVLWVLPMVFVLFVAVRSFDDITSNGLGALPSSFSLDGFVTVFTAGLVGEALVNSVIVTVFTVLLSLLLASWAAFALSRFAIPFRRGILLLMLAGNLLPPQILLIPVSRITESLGIYDTLFALVVVQVGFGLGFYTFVLHGFMRSIPAEIFEAAQVDGAGAIRTYWRIILPLCRPSLAALGALATTWIWNDLIWAVTVLRTETNFPITAALLNIQGGYVSQWNVVASGAVVAAIPTAIVFFAFQKQFVSGLTLGSGK</sequence>
<dbReference type="InterPro" id="IPR000515">
    <property type="entry name" value="MetI-like"/>
</dbReference>
<dbReference type="CDD" id="cd06261">
    <property type="entry name" value="TM_PBP2"/>
    <property type="match status" value="1"/>
</dbReference>
<dbReference type="PANTHER" id="PTHR43744:SF8">
    <property type="entry name" value="SN-GLYCEROL-3-PHOSPHATE TRANSPORT SYSTEM PERMEASE PROTEIN UGPE"/>
    <property type="match status" value="1"/>
</dbReference>
<dbReference type="PROSITE" id="PS50928">
    <property type="entry name" value="ABC_TM1"/>
    <property type="match status" value="1"/>
</dbReference>
<comment type="similarity">
    <text evidence="7">Belongs to the binding-protein-dependent transport system permease family.</text>
</comment>
<dbReference type="AlphaFoldDB" id="A0A1X7NM90"/>
<reference evidence="10" key="1">
    <citation type="submission" date="2017-04" db="EMBL/GenBank/DDBJ databases">
        <authorList>
            <person name="Varghese N."/>
            <person name="Submissions S."/>
        </authorList>
    </citation>
    <scope>NUCLEOTIDE SEQUENCE [LARGE SCALE GENOMIC DNA]</scope>
    <source>
        <strain evidence="10">VKM Ac-2121</strain>
    </source>
</reference>
<dbReference type="Proteomes" id="UP000193711">
    <property type="component" value="Unassembled WGS sequence"/>
</dbReference>
<dbReference type="PANTHER" id="PTHR43744">
    <property type="entry name" value="ABC TRANSPORTER PERMEASE PROTEIN MG189-RELATED-RELATED"/>
    <property type="match status" value="1"/>
</dbReference>
<keyword evidence="6 7" id="KW-0472">Membrane</keyword>
<feature type="transmembrane region" description="Helical" evidence="7">
    <location>
        <begin position="93"/>
        <end position="115"/>
    </location>
</feature>
<dbReference type="RefSeq" id="WP_085475835.1">
    <property type="nucleotide sequence ID" value="NZ_FXBM01000001.1"/>
</dbReference>
<dbReference type="EMBL" id="FXBM01000001">
    <property type="protein sequence ID" value="SMH38163.1"/>
    <property type="molecule type" value="Genomic_DNA"/>
</dbReference>
<evidence type="ECO:0000313" key="9">
    <source>
        <dbReference type="EMBL" id="SMH38163.1"/>
    </source>
</evidence>
<keyword evidence="4 7" id="KW-0812">Transmembrane</keyword>
<evidence type="ECO:0000259" key="8">
    <source>
        <dbReference type="PROSITE" id="PS50928"/>
    </source>
</evidence>
<keyword evidence="3" id="KW-1003">Cell membrane</keyword>
<evidence type="ECO:0000256" key="6">
    <source>
        <dbReference type="ARBA" id="ARBA00023136"/>
    </source>
</evidence>